<dbReference type="EMBL" id="CP018820">
    <property type="protein sequence ID" value="APR51885.1"/>
    <property type="molecule type" value="Genomic_DNA"/>
</dbReference>
<feature type="domain" description="Endonuclease/exonuclease/phosphatase" evidence="2">
    <location>
        <begin position="35"/>
        <end position="260"/>
    </location>
</feature>
<dbReference type="STRING" id="93064.BRX40_05050"/>
<dbReference type="PANTHER" id="PTHR14859">
    <property type="entry name" value="CALCOFLUOR WHITE HYPERSENSITIVE PROTEIN PRECURSOR"/>
    <property type="match status" value="1"/>
</dbReference>
<gene>
    <name evidence="3" type="ORF">BRX40_05050</name>
    <name evidence="4" type="ORF">CA257_00960</name>
</gene>
<dbReference type="GO" id="GO:0016020">
    <property type="term" value="C:membrane"/>
    <property type="evidence" value="ECO:0007669"/>
    <property type="project" value="GOC"/>
</dbReference>
<sequence length="270" mass="29233">MTRFTRRTLLAAAGALPVAACAPRVAAAHTPLRVVTFNIWHDAGNWPLRLKLIVDVLRAADADVIALQEVLQDSKKNLPNQAETIAAALGGYTAHFMSTSPEGAANRYGNAILTRLPVTMVDTIKLEPLEDYRTAIRLRVDAHGLPVDMVNTHLAWQADAGPVRARQIRGLLDWLPRDDAPLVLMGDFNAPLDEAALAPLAVRGLEPALRPGATDTTLVVSRGHKPRVIDHIFADPRQFDVTDARRIGDVAVDGELPSDHFGVAATLTPR</sequence>
<dbReference type="Proteomes" id="UP000286681">
    <property type="component" value="Unassembled WGS sequence"/>
</dbReference>
<accession>A0A1L6J7I7</accession>
<dbReference type="InterPro" id="IPR036691">
    <property type="entry name" value="Endo/exonu/phosph_ase_sf"/>
</dbReference>
<dbReference type="InterPro" id="IPR051916">
    <property type="entry name" value="GPI-anchor_lipid_remodeler"/>
</dbReference>
<organism evidence="3 5">
    <name type="scientific">Sphingomonas koreensis</name>
    <dbReference type="NCBI Taxonomy" id="93064"/>
    <lineage>
        <taxon>Bacteria</taxon>
        <taxon>Pseudomonadati</taxon>
        <taxon>Pseudomonadota</taxon>
        <taxon>Alphaproteobacteria</taxon>
        <taxon>Sphingomonadales</taxon>
        <taxon>Sphingomonadaceae</taxon>
        <taxon>Sphingomonas</taxon>
    </lineage>
</organism>
<evidence type="ECO:0000313" key="3">
    <source>
        <dbReference type="EMBL" id="APR51885.1"/>
    </source>
</evidence>
<dbReference type="PANTHER" id="PTHR14859:SF15">
    <property type="entry name" value="ENDONUCLEASE_EXONUCLEASE_PHOSPHATASE DOMAIN-CONTAINING PROTEIN"/>
    <property type="match status" value="1"/>
</dbReference>
<dbReference type="GO" id="GO:0006506">
    <property type="term" value="P:GPI anchor biosynthetic process"/>
    <property type="evidence" value="ECO:0007669"/>
    <property type="project" value="TreeGrafter"/>
</dbReference>
<proteinExistence type="predicted"/>
<evidence type="ECO:0000259" key="2">
    <source>
        <dbReference type="Pfam" id="PF03372"/>
    </source>
</evidence>
<protein>
    <recommendedName>
        <fullName evidence="2">Endonuclease/exonuclease/phosphatase domain-containing protein</fullName>
    </recommendedName>
</protein>
<feature type="chain" id="PRO_5041864517" description="Endonuclease/exonuclease/phosphatase domain-containing protein" evidence="1">
    <location>
        <begin position="28"/>
        <end position="270"/>
    </location>
</feature>
<evidence type="ECO:0000256" key="1">
    <source>
        <dbReference type="SAM" id="SignalP"/>
    </source>
</evidence>
<evidence type="ECO:0000313" key="4">
    <source>
        <dbReference type="EMBL" id="RSV08082.1"/>
    </source>
</evidence>
<reference evidence="3" key="1">
    <citation type="submission" date="2016-12" db="EMBL/GenBank/DDBJ databases">
        <title>Whole genome sequencing of Sphingomonas koreensis.</title>
        <authorList>
            <person name="Conlan S."/>
            <person name="Thomas P.J."/>
            <person name="Mullikin J."/>
            <person name="Palmore T.N."/>
            <person name="Frank K.M."/>
            <person name="Segre J.A."/>
        </authorList>
    </citation>
    <scope>NUCLEOTIDE SEQUENCE</scope>
    <source>
        <strain evidence="3">ABOJV</strain>
    </source>
</reference>
<evidence type="ECO:0000313" key="6">
    <source>
        <dbReference type="Proteomes" id="UP000286681"/>
    </source>
</evidence>
<dbReference type="InterPro" id="IPR005135">
    <property type="entry name" value="Endo/exonuclease/phosphatase"/>
</dbReference>
<dbReference type="Pfam" id="PF03372">
    <property type="entry name" value="Exo_endo_phos"/>
    <property type="match status" value="1"/>
</dbReference>
<keyword evidence="1" id="KW-0732">Signal</keyword>
<dbReference type="OrthoDB" id="9793162at2"/>
<dbReference type="InterPro" id="IPR006311">
    <property type="entry name" value="TAT_signal"/>
</dbReference>
<dbReference type="GeneID" id="44131924"/>
<evidence type="ECO:0000313" key="5">
    <source>
        <dbReference type="Proteomes" id="UP000185161"/>
    </source>
</evidence>
<dbReference type="SUPFAM" id="SSF56219">
    <property type="entry name" value="DNase I-like"/>
    <property type="match status" value="1"/>
</dbReference>
<reference evidence="4 6" key="3">
    <citation type="submission" date="2018-07" db="EMBL/GenBank/DDBJ databases">
        <title>Genomic and Epidemiologic Investigation of an Indolent Hospital Outbreak.</title>
        <authorList>
            <person name="Johnson R.C."/>
            <person name="Deming C."/>
            <person name="Conlan S."/>
            <person name="Zellmer C.J."/>
            <person name="Michelin A.V."/>
            <person name="Lee-Lin S."/>
            <person name="Thomas P.J."/>
            <person name="Park M."/>
            <person name="Weingarten R.A."/>
            <person name="Less J."/>
            <person name="Dekker J.P."/>
            <person name="Frank K.M."/>
            <person name="Musser K.A."/>
            <person name="Mcquiston J.R."/>
            <person name="Henderson D.K."/>
            <person name="Lau A.F."/>
            <person name="Palmore T.N."/>
            <person name="Segre J.A."/>
        </authorList>
    </citation>
    <scope>NUCLEOTIDE SEQUENCE [LARGE SCALE GENOMIC DNA]</scope>
    <source>
        <strain evidence="4 6">SK-NIH.Env10_0317</strain>
    </source>
</reference>
<dbReference type="GO" id="GO:0003824">
    <property type="term" value="F:catalytic activity"/>
    <property type="evidence" value="ECO:0007669"/>
    <property type="project" value="InterPro"/>
</dbReference>
<name>A0A1L6J7I7_9SPHN</name>
<feature type="signal peptide" evidence="1">
    <location>
        <begin position="1"/>
        <end position="27"/>
    </location>
</feature>
<reference evidence="5" key="2">
    <citation type="submission" date="2016-12" db="EMBL/GenBank/DDBJ databases">
        <title>Whole genome sequencing of Sphingomonas sp. ABOJV.</title>
        <authorList>
            <person name="Conlan S."/>
            <person name="Thomas P.J."/>
            <person name="Mullikin J."/>
            <person name="Palmore T.N."/>
            <person name="Frank K.M."/>
            <person name="Segre J.A."/>
        </authorList>
    </citation>
    <scope>NUCLEOTIDE SEQUENCE [LARGE SCALE GENOMIC DNA]</scope>
    <source>
        <strain evidence="5">ABOJV</strain>
    </source>
</reference>
<dbReference type="AlphaFoldDB" id="A0A1L6J7I7"/>
<dbReference type="Proteomes" id="UP000185161">
    <property type="component" value="Chromosome"/>
</dbReference>
<dbReference type="PROSITE" id="PS51318">
    <property type="entry name" value="TAT"/>
    <property type="match status" value="1"/>
</dbReference>
<dbReference type="EMBL" id="QQWO01000001">
    <property type="protein sequence ID" value="RSV08082.1"/>
    <property type="molecule type" value="Genomic_DNA"/>
</dbReference>
<dbReference type="RefSeq" id="WP_075150871.1">
    <property type="nucleotide sequence ID" value="NZ_CP018820.1"/>
</dbReference>
<keyword evidence="5" id="KW-1185">Reference proteome</keyword>
<dbReference type="KEGG" id="skr:BRX40_05050"/>
<dbReference type="Gene3D" id="3.60.10.10">
    <property type="entry name" value="Endonuclease/exonuclease/phosphatase"/>
    <property type="match status" value="1"/>
</dbReference>